<protein>
    <submittedName>
        <fullName evidence="2">DUF2911 domain-containing protein</fullName>
    </submittedName>
</protein>
<sequence>MRIRSVLAAGLAAACLAGTARAQLELPRVSPRSSVTQTIGLTEVTVAYSRPGVKGRTIWGDLVPYDKPWRTGANEATVLTVSDEVQFGGHKLPAGSYALLTIPGRDGWQVVLNSDKDMWGANGYQESKDVLRVKVAPTAAAEPTEWMQFTFENLTPNSGELVLRWEKLRVAVPITVDVNAKALANARAAVAGAKADDWRTPYQAAGYCFNNDVALDEGQKWLEKSVAIQGNFPNLWLLARWQHKQGKKAEAIKTAERAIAAGKAAKPPMDVSAAEKQLAEWSGKKS</sequence>
<dbReference type="Pfam" id="PF11138">
    <property type="entry name" value="DUF2911"/>
    <property type="match status" value="1"/>
</dbReference>
<evidence type="ECO:0000313" key="2">
    <source>
        <dbReference type="EMBL" id="HGZ43059.1"/>
    </source>
</evidence>
<dbReference type="EMBL" id="DSQF01000012">
    <property type="protein sequence ID" value="HGZ43059.1"/>
    <property type="molecule type" value="Genomic_DNA"/>
</dbReference>
<gene>
    <name evidence="2" type="ORF">ENR23_06485</name>
</gene>
<name>A0A832I1M6_UNCEI</name>
<dbReference type="AlphaFoldDB" id="A0A832I1M6"/>
<organism evidence="2">
    <name type="scientific">Eiseniibacteriota bacterium</name>
    <dbReference type="NCBI Taxonomy" id="2212470"/>
    <lineage>
        <taxon>Bacteria</taxon>
        <taxon>Candidatus Eiseniibacteriota</taxon>
    </lineage>
</organism>
<comment type="caution">
    <text evidence="2">The sequence shown here is derived from an EMBL/GenBank/DDBJ whole genome shotgun (WGS) entry which is preliminary data.</text>
</comment>
<evidence type="ECO:0000256" key="1">
    <source>
        <dbReference type="SAM" id="SignalP"/>
    </source>
</evidence>
<feature type="chain" id="PRO_5032531830" evidence="1">
    <location>
        <begin position="23"/>
        <end position="286"/>
    </location>
</feature>
<accession>A0A832I1M6</accession>
<feature type="signal peptide" evidence="1">
    <location>
        <begin position="1"/>
        <end position="22"/>
    </location>
</feature>
<proteinExistence type="predicted"/>
<dbReference type="InterPro" id="IPR021314">
    <property type="entry name" value="DUF2911"/>
</dbReference>
<reference evidence="2" key="1">
    <citation type="journal article" date="2020" name="mSystems">
        <title>Genome- and Community-Level Interaction Insights into Carbon Utilization and Element Cycling Functions of Hydrothermarchaeota in Hydrothermal Sediment.</title>
        <authorList>
            <person name="Zhou Z."/>
            <person name="Liu Y."/>
            <person name="Xu W."/>
            <person name="Pan J."/>
            <person name="Luo Z.H."/>
            <person name="Li M."/>
        </authorList>
    </citation>
    <scope>NUCLEOTIDE SEQUENCE [LARGE SCALE GENOMIC DNA]</scope>
    <source>
        <strain evidence="2">SpSt-381</strain>
    </source>
</reference>
<dbReference type="PROSITE" id="PS51257">
    <property type="entry name" value="PROKAR_LIPOPROTEIN"/>
    <property type="match status" value="1"/>
</dbReference>
<keyword evidence="1" id="KW-0732">Signal</keyword>